<dbReference type="SUPFAM" id="SSF48317">
    <property type="entry name" value="Acid phosphatase/Vanadium-dependent haloperoxidase"/>
    <property type="match status" value="1"/>
</dbReference>
<evidence type="ECO:0000313" key="2">
    <source>
        <dbReference type="EMBL" id="MFC5176241.1"/>
    </source>
</evidence>
<comment type="caution">
    <text evidence="2">The sequence shown here is derived from an EMBL/GenBank/DDBJ whole genome shotgun (WGS) entry which is preliminary data.</text>
</comment>
<keyword evidence="1" id="KW-0732">Signal</keyword>
<evidence type="ECO:0000313" key="3">
    <source>
        <dbReference type="Proteomes" id="UP001596087"/>
    </source>
</evidence>
<proteinExistence type="predicted"/>
<accession>A0ABW0BG43</accession>
<evidence type="ECO:0000256" key="1">
    <source>
        <dbReference type="SAM" id="SignalP"/>
    </source>
</evidence>
<reference evidence="3" key="1">
    <citation type="journal article" date="2019" name="Int. J. Syst. Evol. Microbiol.">
        <title>The Global Catalogue of Microorganisms (GCM) 10K type strain sequencing project: providing services to taxonomists for standard genome sequencing and annotation.</title>
        <authorList>
            <consortium name="The Broad Institute Genomics Platform"/>
            <consortium name="The Broad Institute Genome Sequencing Center for Infectious Disease"/>
            <person name="Wu L."/>
            <person name="Ma J."/>
        </authorList>
    </citation>
    <scope>NUCLEOTIDE SEQUENCE [LARGE SCALE GENOMIC DNA]</scope>
    <source>
        <strain evidence="3">DFY41</strain>
    </source>
</reference>
<dbReference type="PANTHER" id="PTHR34599:SF1">
    <property type="entry name" value="PHOSPHATIDIC ACID PHOSPHATASE TYPE 2_HALOPEROXIDASE DOMAIN-CONTAINING PROTEIN"/>
    <property type="match status" value="1"/>
</dbReference>
<dbReference type="Gene3D" id="1.10.606.20">
    <property type="match status" value="1"/>
</dbReference>
<dbReference type="EMBL" id="JBHSKD010000007">
    <property type="protein sequence ID" value="MFC5176241.1"/>
    <property type="molecule type" value="Genomic_DNA"/>
</dbReference>
<dbReference type="GO" id="GO:0004601">
    <property type="term" value="F:peroxidase activity"/>
    <property type="evidence" value="ECO:0007669"/>
    <property type="project" value="UniProtKB-KW"/>
</dbReference>
<dbReference type="Proteomes" id="UP001596087">
    <property type="component" value="Unassembled WGS sequence"/>
</dbReference>
<dbReference type="CDD" id="cd03398">
    <property type="entry name" value="PAP2_haloperoxidase"/>
    <property type="match status" value="1"/>
</dbReference>
<gene>
    <name evidence="2" type="ORF">ACFPGP_06130</name>
</gene>
<dbReference type="RefSeq" id="WP_378588319.1">
    <property type="nucleotide sequence ID" value="NZ_JBHSKD010000007.1"/>
</dbReference>
<protein>
    <submittedName>
        <fullName evidence="2">Vanadium-dependent haloperoxidase</fullName>
        <ecNumber evidence="2">1.11.1.-</ecNumber>
    </submittedName>
</protein>
<dbReference type="InterPro" id="IPR036938">
    <property type="entry name" value="PAP2/HPO_sf"/>
</dbReference>
<name>A0ABW0BG43_9ACTN</name>
<dbReference type="EC" id="1.11.1.-" evidence="2"/>
<dbReference type="PANTHER" id="PTHR34599">
    <property type="entry name" value="PEROXIDASE-RELATED"/>
    <property type="match status" value="1"/>
</dbReference>
<keyword evidence="3" id="KW-1185">Reference proteome</keyword>
<keyword evidence="2" id="KW-0575">Peroxidase</keyword>
<dbReference type="InterPro" id="IPR052559">
    <property type="entry name" value="V-haloperoxidase"/>
</dbReference>
<feature type="signal peptide" evidence="1">
    <location>
        <begin position="1"/>
        <end position="32"/>
    </location>
</feature>
<feature type="chain" id="PRO_5046163837" evidence="1">
    <location>
        <begin position="33"/>
        <end position="414"/>
    </location>
</feature>
<sequence>MTRPHLRSKTVALSALALVAAPLAVASTPTSAAADGPRASTIAVAWQRIAIRTIFTETVPTPGPPVGALYLSFTSLAVHHAAKQGQRQGRVTASAAVATAAHDVLWEYFPASRAHLDADLATTLEGIPDGAKEDAGIAIGAAAADDMIASRVGDGRGNASIVYSQEPGPGVWQPPVGGGMALAWFGFLKPVIDVPTVTLDGPDPLGSAAYARDYNEVKRVGRDVADLADRSAEQTAIARFFAGTPVDNAVGFYRDALCRYLDAHPLGLLPTTRLFARIDAAVTTAFIQTWRLKYDVGFWRPFQAISGQYDDNNPATEPQPGWAPLIPNPAYSDYTSGHAAATAPFAEVLRQKLGDDTPLVLHMNGQERSYATLSALEHDALNARIWGGLHFRDAMDDGYYLGHTVADEVIAALR</sequence>
<keyword evidence="2" id="KW-0560">Oxidoreductase</keyword>
<organism evidence="2 3">
    <name type="scientific">Nocardioides taihuensis</name>
    <dbReference type="NCBI Taxonomy" id="1835606"/>
    <lineage>
        <taxon>Bacteria</taxon>
        <taxon>Bacillati</taxon>
        <taxon>Actinomycetota</taxon>
        <taxon>Actinomycetes</taxon>
        <taxon>Propionibacteriales</taxon>
        <taxon>Nocardioidaceae</taxon>
        <taxon>Nocardioides</taxon>
    </lineage>
</organism>